<gene>
    <name evidence="2" type="ORF">ECPE_LOCUS13229</name>
</gene>
<accession>A0A3P8H6W6</accession>
<feature type="region of interest" description="Disordered" evidence="1">
    <location>
        <begin position="199"/>
        <end position="243"/>
    </location>
</feature>
<dbReference type="OrthoDB" id="7340501at2759"/>
<evidence type="ECO:0000256" key="1">
    <source>
        <dbReference type="SAM" id="MobiDB-lite"/>
    </source>
</evidence>
<proteinExistence type="predicted"/>
<reference evidence="2 3" key="1">
    <citation type="submission" date="2018-11" db="EMBL/GenBank/DDBJ databases">
        <authorList>
            <consortium name="Pathogen Informatics"/>
        </authorList>
    </citation>
    <scope>NUCLEOTIDE SEQUENCE [LARGE SCALE GENOMIC DNA]</scope>
    <source>
        <strain evidence="2 3">Egypt</strain>
    </source>
</reference>
<name>A0A3P8H6W6_9TREM</name>
<keyword evidence="3" id="KW-1185">Reference proteome</keyword>
<evidence type="ECO:0000313" key="3">
    <source>
        <dbReference type="Proteomes" id="UP000272942"/>
    </source>
</evidence>
<dbReference type="Proteomes" id="UP000272942">
    <property type="component" value="Unassembled WGS sequence"/>
</dbReference>
<sequence length="262" mass="28638">MQKLFTLEEMIDQHRLKESTTQEITSPIRSELERAGLPNEDALYEEIERCQNVESNLEDQLAANEANEARETSKTTVSSSVTAGVDLNSCAAGISQLIGSDNRLKPSSTLSGRMKRAADLLVSLALPAAVQAQMIAGPPPGDTKLSETKLNQRIRLATELEASRGDDFVFWLMFIRHRRLKVAKRRTQRQSRIDLATQIGLHGPNSTGTASNTTAVDETQSTKSAHVSNAAHTSDQVGNGLLGSVENKSSQRYVSLEFNLSM</sequence>
<dbReference type="EMBL" id="UZAN01054610">
    <property type="protein sequence ID" value="VDP90501.1"/>
    <property type="molecule type" value="Genomic_DNA"/>
</dbReference>
<dbReference type="AlphaFoldDB" id="A0A3P8H6W6"/>
<protein>
    <submittedName>
        <fullName evidence="2">Uncharacterized protein</fullName>
    </submittedName>
</protein>
<feature type="compositionally biased region" description="Polar residues" evidence="1">
    <location>
        <begin position="204"/>
        <end position="237"/>
    </location>
</feature>
<evidence type="ECO:0000313" key="2">
    <source>
        <dbReference type="EMBL" id="VDP90501.1"/>
    </source>
</evidence>
<organism evidence="2 3">
    <name type="scientific">Echinostoma caproni</name>
    <dbReference type="NCBI Taxonomy" id="27848"/>
    <lineage>
        <taxon>Eukaryota</taxon>
        <taxon>Metazoa</taxon>
        <taxon>Spiralia</taxon>
        <taxon>Lophotrochozoa</taxon>
        <taxon>Platyhelminthes</taxon>
        <taxon>Trematoda</taxon>
        <taxon>Digenea</taxon>
        <taxon>Plagiorchiida</taxon>
        <taxon>Echinostomata</taxon>
        <taxon>Echinostomatoidea</taxon>
        <taxon>Echinostomatidae</taxon>
        <taxon>Echinostoma</taxon>
    </lineage>
</organism>